<dbReference type="Proteomes" id="UP000176377">
    <property type="component" value="Unassembled WGS sequence"/>
</dbReference>
<reference evidence="2 3" key="1">
    <citation type="journal article" date="2016" name="Nat. Commun.">
        <title>Thousands of microbial genomes shed light on interconnected biogeochemical processes in an aquifer system.</title>
        <authorList>
            <person name="Anantharaman K."/>
            <person name="Brown C.T."/>
            <person name="Hug L.A."/>
            <person name="Sharon I."/>
            <person name="Castelle C.J."/>
            <person name="Probst A.J."/>
            <person name="Thomas B.C."/>
            <person name="Singh A."/>
            <person name="Wilkins M.J."/>
            <person name="Karaoz U."/>
            <person name="Brodie E.L."/>
            <person name="Williams K.H."/>
            <person name="Hubbard S.S."/>
            <person name="Banfield J.F."/>
        </authorList>
    </citation>
    <scope>NUCLEOTIDE SEQUENCE [LARGE SCALE GENOMIC DNA]</scope>
</reference>
<name>A0A1F6DGX8_9BACT</name>
<dbReference type="EMBL" id="MFLA01000005">
    <property type="protein sequence ID" value="OGG60570.1"/>
    <property type="molecule type" value="Genomic_DNA"/>
</dbReference>
<keyword evidence="1" id="KW-1133">Transmembrane helix</keyword>
<comment type="caution">
    <text evidence="2">The sequence shown here is derived from an EMBL/GenBank/DDBJ whole genome shotgun (WGS) entry which is preliminary data.</text>
</comment>
<accession>A0A1F6DGX8</accession>
<dbReference type="AlphaFoldDB" id="A0A1F6DGX8"/>
<keyword evidence="1" id="KW-0812">Transmembrane</keyword>
<keyword evidence="1" id="KW-0472">Membrane</keyword>
<evidence type="ECO:0000313" key="3">
    <source>
        <dbReference type="Proteomes" id="UP000176377"/>
    </source>
</evidence>
<protein>
    <submittedName>
        <fullName evidence="2">Uncharacterized protein</fullName>
    </submittedName>
</protein>
<proteinExistence type="predicted"/>
<gene>
    <name evidence="2" type="ORF">A2765_05305</name>
</gene>
<evidence type="ECO:0000256" key="1">
    <source>
        <dbReference type="SAM" id="Phobius"/>
    </source>
</evidence>
<feature type="transmembrane region" description="Helical" evidence="1">
    <location>
        <begin position="176"/>
        <end position="200"/>
    </location>
</feature>
<sequence length="209" mass="24009">MQKIRKFLSNPSFVKASKIFLILVVPLVLTIVNSHDKDRYEFVIEDSSRMVAPTAPHPYLSLLFSDTFQQFGTSWHKFCIQNNSYSKKQDLPHDLAYRVGDTEEFSKISYGETDCVPIRKDDVFYDVAWGGFEIPNKEKAEELCESTEDGRCIMKFDVNEAVNFDVYSKLSGSAAFVIYILFVAAVYGFISLILSVYDYIFVNEGWYSK</sequence>
<evidence type="ECO:0000313" key="2">
    <source>
        <dbReference type="EMBL" id="OGG60570.1"/>
    </source>
</evidence>
<organism evidence="2 3">
    <name type="scientific">Candidatus Kaiserbacteria bacterium RIFCSPHIGHO2_01_FULL_56_24</name>
    <dbReference type="NCBI Taxonomy" id="1798487"/>
    <lineage>
        <taxon>Bacteria</taxon>
        <taxon>Candidatus Kaiseribacteriota</taxon>
    </lineage>
</organism>